<evidence type="ECO:0008006" key="3">
    <source>
        <dbReference type="Google" id="ProtNLM"/>
    </source>
</evidence>
<organism evidence="1 2">
    <name type="scientific">Trifolium medium</name>
    <dbReference type="NCBI Taxonomy" id="97028"/>
    <lineage>
        <taxon>Eukaryota</taxon>
        <taxon>Viridiplantae</taxon>
        <taxon>Streptophyta</taxon>
        <taxon>Embryophyta</taxon>
        <taxon>Tracheophyta</taxon>
        <taxon>Spermatophyta</taxon>
        <taxon>Magnoliopsida</taxon>
        <taxon>eudicotyledons</taxon>
        <taxon>Gunneridae</taxon>
        <taxon>Pentapetalae</taxon>
        <taxon>rosids</taxon>
        <taxon>fabids</taxon>
        <taxon>Fabales</taxon>
        <taxon>Fabaceae</taxon>
        <taxon>Papilionoideae</taxon>
        <taxon>50 kb inversion clade</taxon>
        <taxon>NPAAA clade</taxon>
        <taxon>Hologalegina</taxon>
        <taxon>IRL clade</taxon>
        <taxon>Trifolieae</taxon>
        <taxon>Trifolium</taxon>
    </lineage>
</organism>
<accession>A0A392V8Z1</accession>
<protein>
    <recommendedName>
        <fullName evidence="3">PPM-type phosphatase domain-containing protein</fullName>
    </recommendedName>
</protein>
<sequence>MAAVKANMDMEDQSQVEVGIDALFVGIYDGHKG</sequence>
<dbReference type="AlphaFoldDB" id="A0A392V8Z1"/>
<comment type="caution">
    <text evidence="1">The sequence shown here is derived from an EMBL/GenBank/DDBJ whole genome shotgun (WGS) entry which is preliminary data.</text>
</comment>
<proteinExistence type="predicted"/>
<feature type="non-terminal residue" evidence="1">
    <location>
        <position position="33"/>
    </location>
</feature>
<evidence type="ECO:0000313" key="1">
    <source>
        <dbReference type="EMBL" id="MCI83315.1"/>
    </source>
</evidence>
<dbReference type="Proteomes" id="UP000265520">
    <property type="component" value="Unassembled WGS sequence"/>
</dbReference>
<evidence type="ECO:0000313" key="2">
    <source>
        <dbReference type="Proteomes" id="UP000265520"/>
    </source>
</evidence>
<dbReference type="EMBL" id="LXQA011064195">
    <property type="protein sequence ID" value="MCI83315.1"/>
    <property type="molecule type" value="Genomic_DNA"/>
</dbReference>
<keyword evidence="2" id="KW-1185">Reference proteome</keyword>
<name>A0A392V8Z1_9FABA</name>
<reference evidence="1 2" key="1">
    <citation type="journal article" date="2018" name="Front. Plant Sci.">
        <title>Red Clover (Trifolium pratense) and Zigzag Clover (T. medium) - A Picture of Genomic Similarities and Differences.</title>
        <authorList>
            <person name="Dluhosova J."/>
            <person name="Istvanek J."/>
            <person name="Nedelnik J."/>
            <person name="Repkova J."/>
        </authorList>
    </citation>
    <scope>NUCLEOTIDE SEQUENCE [LARGE SCALE GENOMIC DNA]</scope>
    <source>
        <strain evidence="2">cv. 10/8</strain>
        <tissue evidence="1">Leaf</tissue>
    </source>
</reference>